<dbReference type="OrthoDB" id="123799at2759"/>
<keyword evidence="3" id="KW-0812">Transmembrane</keyword>
<feature type="region of interest" description="Disordered" evidence="8">
    <location>
        <begin position="168"/>
        <end position="258"/>
    </location>
</feature>
<protein>
    <submittedName>
        <fullName evidence="10">Unnamed protein product</fullName>
    </submittedName>
</protein>
<dbReference type="GO" id="GO:0016887">
    <property type="term" value="F:ATP hydrolysis activity"/>
    <property type="evidence" value="ECO:0007669"/>
    <property type="project" value="InterPro"/>
</dbReference>
<dbReference type="InterPro" id="IPR043926">
    <property type="entry name" value="ABCG_dom"/>
</dbReference>
<dbReference type="Pfam" id="PF19055">
    <property type="entry name" value="ABC2_membrane_7"/>
    <property type="match status" value="1"/>
</dbReference>
<sequence>MTTVMPTRWVIQCAIPSSTTTARRSWRKVRRHSTTTSPPAWRKRWADPSHRWRCASGASPSPLTSWSRTRLTSRSSSPRSSMSSRQNEVQQARHQEAILRNVSGIFKPGTITLVLGQPGSGKSSLMKLISGRFPQDNNITMDGEVTNNGTPANDLRKRHPQFVSYVSQPTSTTLCSPSRRQLSSRTPAAAAVCRRETSSTSRTAPPRGEQGRARRRQSHVQTLLGHRHPAARTRQLPEHHRRRRHDARRVRRRAQARATGEMEFGNKYVMMMDEISTGLDSAATFDIITTQRSIAKKFRKTVVISLLQPSPEVFELFDDVVILNEGHVMYHGPRAEALDYFESLGFKCPPLRDVLDLGTDKQAQAKVSSIASSSIPRSATQYADVFTRSSIYERMMEELHGPVHPALVNDNVKHVDPIPNFLLG</sequence>
<evidence type="ECO:0000313" key="11">
    <source>
        <dbReference type="Proteomes" id="UP001165083"/>
    </source>
</evidence>
<dbReference type="InterPro" id="IPR003439">
    <property type="entry name" value="ABC_transporter-like_ATP-bd"/>
</dbReference>
<dbReference type="InterPro" id="IPR027417">
    <property type="entry name" value="P-loop_NTPase"/>
</dbReference>
<keyword evidence="6" id="KW-1133">Transmembrane helix</keyword>
<evidence type="ECO:0000256" key="2">
    <source>
        <dbReference type="ARBA" id="ARBA00022448"/>
    </source>
</evidence>
<evidence type="ECO:0000256" key="6">
    <source>
        <dbReference type="ARBA" id="ARBA00022989"/>
    </source>
</evidence>
<keyword evidence="5" id="KW-0067">ATP-binding</keyword>
<organism evidence="10 11">
    <name type="scientific">Phytophthora lilii</name>
    <dbReference type="NCBI Taxonomy" id="2077276"/>
    <lineage>
        <taxon>Eukaryota</taxon>
        <taxon>Sar</taxon>
        <taxon>Stramenopiles</taxon>
        <taxon>Oomycota</taxon>
        <taxon>Peronosporomycetes</taxon>
        <taxon>Peronosporales</taxon>
        <taxon>Peronosporaceae</taxon>
        <taxon>Phytophthora</taxon>
    </lineage>
</organism>
<dbReference type="InterPro" id="IPR003593">
    <property type="entry name" value="AAA+_ATPase"/>
</dbReference>
<keyword evidence="2" id="KW-0813">Transport</keyword>
<dbReference type="AlphaFoldDB" id="A0A9W6XG84"/>
<dbReference type="PROSITE" id="PS50893">
    <property type="entry name" value="ABC_TRANSPORTER_2"/>
    <property type="match status" value="1"/>
</dbReference>
<evidence type="ECO:0000256" key="8">
    <source>
        <dbReference type="SAM" id="MobiDB-lite"/>
    </source>
</evidence>
<evidence type="ECO:0000256" key="7">
    <source>
        <dbReference type="ARBA" id="ARBA00023136"/>
    </source>
</evidence>
<keyword evidence="7" id="KW-0472">Membrane</keyword>
<evidence type="ECO:0000256" key="1">
    <source>
        <dbReference type="ARBA" id="ARBA00004141"/>
    </source>
</evidence>
<dbReference type="PANTHER" id="PTHR19241">
    <property type="entry name" value="ATP-BINDING CASSETTE TRANSPORTER"/>
    <property type="match status" value="1"/>
</dbReference>
<evidence type="ECO:0000313" key="10">
    <source>
        <dbReference type="EMBL" id="GMF37880.1"/>
    </source>
</evidence>
<dbReference type="SMART" id="SM00382">
    <property type="entry name" value="AAA"/>
    <property type="match status" value="1"/>
</dbReference>
<dbReference type="Proteomes" id="UP001165083">
    <property type="component" value="Unassembled WGS sequence"/>
</dbReference>
<proteinExistence type="predicted"/>
<gene>
    <name evidence="10" type="ORF">Plil01_001589200</name>
</gene>
<keyword evidence="4" id="KW-0547">Nucleotide-binding</keyword>
<dbReference type="SUPFAM" id="SSF52540">
    <property type="entry name" value="P-loop containing nucleoside triphosphate hydrolases"/>
    <property type="match status" value="1"/>
</dbReference>
<feature type="region of interest" description="Disordered" evidence="8">
    <location>
        <begin position="20"/>
        <end position="93"/>
    </location>
</feature>
<feature type="domain" description="ABC transporter" evidence="9">
    <location>
        <begin position="84"/>
        <end position="350"/>
    </location>
</feature>
<name>A0A9W6XG84_9STRA</name>
<dbReference type="GO" id="GO:0016020">
    <property type="term" value="C:membrane"/>
    <property type="evidence" value="ECO:0007669"/>
    <property type="project" value="UniProtKB-SubCell"/>
</dbReference>
<feature type="compositionally biased region" description="Polar residues" evidence="8">
    <location>
        <begin position="168"/>
        <end position="186"/>
    </location>
</feature>
<feature type="compositionally biased region" description="Basic residues" evidence="8">
    <location>
        <begin position="239"/>
        <end position="255"/>
    </location>
</feature>
<evidence type="ECO:0000256" key="5">
    <source>
        <dbReference type="ARBA" id="ARBA00022840"/>
    </source>
</evidence>
<dbReference type="Pfam" id="PF00005">
    <property type="entry name" value="ABC_tran"/>
    <property type="match status" value="1"/>
</dbReference>
<reference evidence="10" key="1">
    <citation type="submission" date="2023-04" db="EMBL/GenBank/DDBJ databases">
        <title>Phytophthora lilii NBRC 32176.</title>
        <authorList>
            <person name="Ichikawa N."/>
            <person name="Sato H."/>
            <person name="Tonouchi N."/>
        </authorList>
    </citation>
    <scope>NUCLEOTIDE SEQUENCE</scope>
    <source>
        <strain evidence="10">NBRC 32176</strain>
    </source>
</reference>
<dbReference type="Gene3D" id="3.40.50.300">
    <property type="entry name" value="P-loop containing nucleotide triphosphate hydrolases"/>
    <property type="match status" value="1"/>
</dbReference>
<accession>A0A9W6XG84</accession>
<dbReference type="GO" id="GO:0005524">
    <property type="term" value="F:ATP binding"/>
    <property type="evidence" value="ECO:0007669"/>
    <property type="project" value="UniProtKB-KW"/>
</dbReference>
<evidence type="ECO:0000256" key="4">
    <source>
        <dbReference type="ARBA" id="ARBA00022741"/>
    </source>
</evidence>
<feature type="compositionally biased region" description="Low complexity" evidence="8">
    <location>
        <begin position="61"/>
        <end position="85"/>
    </location>
</feature>
<comment type="caution">
    <text evidence="10">The sequence shown here is derived from an EMBL/GenBank/DDBJ whole genome shotgun (WGS) entry which is preliminary data.</text>
</comment>
<dbReference type="GO" id="GO:0140359">
    <property type="term" value="F:ABC-type transporter activity"/>
    <property type="evidence" value="ECO:0007669"/>
    <property type="project" value="InterPro"/>
</dbReference>
<evidence type="ECO:0000256" key="3">
    <source>
        <dbReference type="ARBA" id="ARBA00022692"/>
    </source>
</evidence>
<dbReference type="EMBL" id="BSXW01001594">
    <property type="protein sequence ID" value="GMF37880.1"/>
    <property type="molecule type" value="Genomic_DNA"/>
</dbReference>
<evidence type="ECO:0000259" key="9">
    <source>
        <dbReference type="PROSITE" id="PS50893"/>
    </source>
</evidence>
<comment type="subcellular location">
    <subcellularLocation>
        <location evidence="1">Membrane</location>
        <topology evidence="1">Multi-pass membrane protein</topology>
    </subcellularLocation>
</comment>
<feature type="compositionally biased region" description="Basic residues" evidence="8">
    <location>
        <begin position="24"/>
        <end position="33"/>
    </location>
</feature>
<keyword evidence="11" id="KW-1185">Reference proteome</keyword>